<evidence type="ECO:0000256" key="8">
    <source>
        <dbReference type="ARBA" id="ARBA00023326"/>
    </source>
</evidence>
<feature type="compositionally biased region" description="Basic and acidic residues" evidence="9">
    <location>
        <begin position="116"/>
        <end position="126"/>
    </location>
</feature>
<dbReference type="Gene3D" id="1.50.10.10">
    <property type="match status" value="1"/>
</dbReference>
<dbReference type="EMBL" id="CP136896">
    <property type="protein sequence ID" value="WOL12684.1"/>
    <property type="molecule type" value="Genomic_DNA"/>
</dbReference>
<evidence type="ECO:0000256" key="6">
    <source>
        <dbReference type="ARBA" id="ARBA00023277"/>
    </source>
</evidence>
<dbReference type="InterPro" id="IPR001701">
    <property type="entry name" value="Glyco_hydro_9"/>
</dbReference>
<comment type="similarity">
    <text evidence="2">Belongs to the glycosyl hydrolase 9 (cellulase E) family.</text>
</comment>
<accession>A0AAQ3KPY4</accession>
<feature type="region of interest" description="Disordered" evidence="9">
    <location>
        <begin position="102"/>
        <end position="130"/>
    </location>
</feature>
<evidence type="ECO:0000256" key="1">
    <source>
        <dbReference type="ARBA" id="ARBA00000966"/>
    </source>
</evidence>
<evidence type="ECO:0000256" key="9">
    <source>
        <dbReference type="SAM" id="MobiDB-lite"/>
    </source>
</evidence>
<keyword evidence="5" id="KW-0136">Cellulose degradation</keyword>
<evidence type="ECO:0000256" key="7">
    <source>
        <dbReference type="ARBA" id="ARBA00023295"/>
    </source>
</evidence>
<keyword evidence="7" id="KW-0326">Glycosidase</keyword>
<proteinExistence type="inferred from homology"/>
<dbReference type="InterPro" id="IPR008928">
    <property type="entry name" value="6-hairpin_glycosidase_sf"/>
</dbReference>
<evidence type="ECO:0000256" key="2">
    <source>
        <dbReference type="ARBA" id="ARBA00007072"/>
    </source>
</evidence>
<protein>
    <recommendedName>
        <fullName evidence="3">cellulase</fullName>
        <ecNumber evidence="3">3.2.1.4</ecNumber>
    </recommendedName>
</protein>
<evidence type="ECO:0000256" key="3">
    <source>
        <dbReference type="ARBA" id="ARBA00012601"/>
    </source>
</evidence>
<keyword evidence="12" id="KW-1185">Reference proteome</keyword>
<dbReference type="InterPro" id="IPR012341">
    <property type="entry name" value="6hp_glycosidase-like_sf"/>
</dbReference>
<keyword evidence="6" id="KW-0119">Carbohydrate metabolism</keyword>
<evidence type="ECO:0000256" key="5">
    <source>
        <dbReference type="ARBA" id="ARBA00023001"/>
    </source>
</evidence>
<feature type="domain" description="Glycoside hydrolase family 9" evidence="10">
    <location>
        <begin position="185"/>
        <end position="287"/>
    </location>
</feature>
<evidence type="ECO:0000256" key="4">
    <source>
        <dbReference type="ARBA" id="ARBA00022801"/>
    </source>
</evidence>
<dbReference type="EC" id="3.2.1.4" evidence="3"/>
<dbReference type="SUPFAM" id="SSF48208">
    <property type="entry name" value="Six-hairpin glycosidases"/>
    <property type="match status" value="1"/>
</dbReference>
<evidence type="ECO:0000259" key="10">
    <source>
        <dbReference type="Pfam" id="PF00759"/>
    </source>
</evidence>
<dbReference type="Proteomes" id="UP001327560">
    <property type="component" value="Chromosome 7"/>
</dbReference>
<reference evidence="11 12" key="1">
    <citation type="submission" date="2023-10" db="EMBL/GenBank/DDBJ databases">
        <title>Chromosome-scale genome assembly provides insights into flower coloration mechanisms of Canna indica.</title>
        <authorList>
            <person name="Li C."/>
        </authorList>
    </citation>
    <scope>NUCLEOTIDE SEQUENCE [LARGE SCALE GENOMIC DNA]</scope>
    <source>
        <tissue evidence="11">Flower</tissue>
    </source>
</reference>
<sequence length="317" mass="35358">MESIDKRAYIDGAEVVSRHEKAGDLEIEMAVFYRPHLLLDGEEIHLDRLIIILPRQRGVFDPEAGEVVVVAGVHRLLQFIERETGLFTSELRDGEDWVEEIRTTNEDSKEEEEERDEQRRRDRRVEQQGSVEHGGVDAGELLEDLEEDGDDELGLVAAAEEAVMLHLVGGMVGGQDLIVLGLHVVGATMLSWSVLEFEGMMKGEIVNAKGEHVGVCWATNYLLKATTHLNTIYVQVGDASKDHACWERPEDMDTPRRILKVDTNNPSSDIAVEIATALAVASLAFRKLTQLIPSFFKTELYKYSSSLTSIEAPTTMA</sequence>
<evidence type="ECO:0000313" key="11">
    <source>
        <dbReference type="EMBL" id="WOL12684.1"/>
    </source>
</evidence>
<gene>
    <name evidence="11" type="ORF">Cni_G21451</name>
</gene>
<dbReference type="PANTHER" id="PTHR22298">
    <property type="entry name" value="ENDO-1,4-BETA-GLUCANASE"/>
    <property type="match status" value="1"/>
</dbReference>
<evidence type="ECO:0000313" key="12">
    <source>
        <dbReference type="Proteomes" id="UP001327560"/>
    </source>
</evidence>
<dbReference type="GO" id="GO:0008810">
    <property type="term" value="F:cellulase activity"/>
    <property type="evidence" value="ECO:0007669"/>
    <property type="project" value="UniProtKB-EC"/>
</dbReference>
<dbReference type="AlphaFoldDB" id="A0AAQ3KPY4"/>
<keyword evidence="4 11" id="KW-0378">Hydrolase</keyword>
<name>A0AAQ3KPY4_9LILI</name>
<organism evidence="11 12">
    <name type="scientific">Canna indica</name>
    <name type="common">Indian-shot</name>
    <dbReference type="NCBI Taxonomy" id="4628"/>
    <lineage>
        <taxon>Eukaryota</taxon>
        <taxon>Viridiplantae</taxon>
        <taxon>Streptophyta</taxon>
        <taxon>Embryophyta</taxon>
        <taxon>Tracheophyta</taxon>
        <taxon>Spermatophyta</taxon>
        <taxon>Magnoliopsida</taxon>
        <taxon>Liliopsida</taxon>
        <taxon>Zingiberales</taxon>
        <taxon>Cannaceae</taxon>
        <taxon>Canna</taxon>
    </lineage>
</organism>
<comment type="catalytic activity">
    <reaction evidence="1">
        <text>Endohydrolysis of (1-&gt;4)-beta-D-glucosidic linkages in cellulose, lichenin and cereal beta-D-glucans.</text>
        <dbReference type="EC" id="3.2.1.4"/>
    </reaction>
</comment>
<keyword evidence="8" id="KW-0624">Polysaccharide degradation</keyword>
<dbReference type="Pfam" id="PF00759">
    <property type="entry name" value="Glyco_hydro_9"/>
    <property type="match status" value="1"/>
</dbReference>
<dbReference type="GO" id="GO:0030245">
    <property type="term" value="P:cellulose catabolic process"/>
    <property type="evidence" value="ECO:0007669"/>
    <property type="project" value="UniProtKB-KW"/>
</dbReference>